<dbReference type="SMART" id="SM00894">
    <property type="entry name" value="Excalibur"/>
    <property type="match status" value="1"/>
</dbReference>
<keyword evidence="3" id="KW-1185">Reference proteome</keyword>
<accession>A0ABT9HM76</accession>
<dbReference type="EMBL" id="JAVAIM010000001">
    <property type="protein sequence ID" value="MDP4574100.1"/>
    <property type="molecule type" value="Genomic_DNA"/>
</dbReference>
<dbReference type="Proteomes" id="UP001240639">
    <property type="component" value="Unassembled WGS sequence"/>
</dbReference>
<organism evidence="2 3">
    <name type="scientific">Qipengyuania profundimaris</name>
    <dbReference type="NCBI Taxonomy" id="3067652"/>
    <lineage>
        <taxon>Bacteria</taxon>
        <taxon>Pseudomonadati</taxon>
        <taxon>Pseudomonadota</taxon>
        <taxon>Alphaproteobacteria</taxon>
        <taxon>Sphingomonadales</taxon>
        <taxon>Erythrobacteraceae</taxon>
        <taxon>Qipengyuania</taxon>
    </lineage>
</organism>
<proteinExistence type="predicted"/>
<feature type="domain" description="Excalibur calcium-binding" evidence="1">
    <location>
        <begin position="71"/>
        <end position="107"/>
    </location>
</feature>
<dbReference type="InterPro" id="IPR008613">
    <property type="entry name" value="Excalibur_Ca-bd_domain"/>
</dbReference>
<reference evidence="2 3" key="1">
    <citation type="submission" date="2023-08" db="EMBL/GenBank/DDBJ databases">
        <title>genomic of G39.</title>
        <authorList>
            <person name="Wang Y."/>
        </authorList>
    </citation>
    <scope>NUCLEOTIDE SEQUENCE [LARGE SCALE GENOMIC DNA]</scope>
    <source>
        <strain evidence="2 3">G39</strain>
    </source>
</reference>
<protein>
    <submittedName>
        <fullName evidence="2">Excalibur calcium-binding domain-containing protein</fullName>
    </submittedName>
</protein>
<evidence type="ECO:0000313" key="2">
    <source>
        <dbReference type="EMBL" id="MDP4574100.1"/>
    </source>
</evidence>
<name>A0ABT9HM76_9SPHN</name>
<evidence type="ECO:0000313" key="3">
    <source>
        <dbReference type="Proteomes" id="UP001240639"/>
    </source>
</evidence>
<evidence type="ECO:0000259" key="1">
    <source>
        <dbReference type="SMART" id="SM00894"/>
    </source>
</evidence>
<gene>
    <name evidence="2" type="ORF">Q9K02_02965</name>
</gene>
<dbReference type="RefSeq" id="WP_305931547.1">
    <property type="nucleotide sequence ID" value="NZ_JAVAIM010000001.1"/>
</dbReference>
<comment type="caution">
    <text evidence="2">The sequence shown here is derived from an EMBL/GenBank/DDBJ whole genome shotgun (WGS) entry which is preliminary data.</text>
</comment>
<dbReference type="Pfam" id="PF05901">
    <property type="entry name" value="Excalibur"/>
    <property type="match status" value="1"/>
</dbReference>
<sequence>MAKRYYPGSGKRRYSKRRSGFLGYLSRMRIADMLILALIGIAGISWAGKKLGMTDESAPFGLTSAGSSDVYYRYCKDARAAGAAPLYRGDPGYRPALDADNDGVACETYRGH</sequence>